<evidence type="ECO:0000313" key="3">
    <source>
        <dbReference type="Proteomes" id="UP000094329"/>
    </source>
</evidence>
<keyword evidence="3" id="KW-1185">Reference proteome</keyword>
<comment type="caution">
    <text evidence="2">The sequence shown here is derived from an EMBL/GenBank/DDBJ whole genome shotgun (WGS) entry which is preliminary data.</text>
</comment>
<protein>
    <submittedName>
        <fullName evidence="2">Uncharacterized protein</fullName>
    </submittedName>
</protein>
<feature type="transmembrane region" description="Helical" evidence="1">
    <location>
        <begin position="20"/>
        <end position="45"/>
    </location>
</feature>
<feature type="transmembrane region" description="Helical" evidence="1">
    <location>
        <begin position="51"/>
        <end position="76"/>
    </location>
</feature>
<keyword evidence="1" id="KW-1133">Transmembrane helix</keyword>
<keyword evidence="1" id="KW-0472">Membrane</keyword>
<evidence type="ECO:0000313" key="2">
    <source>
        <dbReference type="EMBL" id="ODN43466.1"/>
    </source>
</evidence>
<dbReference type="Proteomes" id="UP000094329">
    <property type="component" value="Unassembled WGS sequence"/>
</dbReference>
<accession>A0ABX3A3L7</accession>
<sequence length="88" mass="10183">MKKDNDNPLGDIWASIRHAFSNLLVIPFFALYLLIIIGGIHWLWLAIQLKIFWMFCIGVIPFLWFITAPVGAYALIIDTPKWVYSLFA</sequence>
<name>A0ABX3A3L7_9GAMM</name>
<proteinExistence type="predicted"/>
<gene>
    <name evidence="2" type="ORF">BGC07_11715</name>
</gene>
<reference evidence="2 3" key="1">
    <citation type="submission" date="2016-08" db="EMBL/GenBank/DDBJ databases">
        <title>Draft genome sequence of Candidatus Piscirickettsia litoralis, from seawater.</title>
        <authorList>
            <person name="Wan X."/>
            <person name="Lee A.J."/>
            <person name="Hou S."/>
            <person name="Donachie S.P."/>
        </authorList>
    </citation>
    <scope>NUCLEOTIDE SEQUENCE [LARGE SCALE GENOMIC DNA]</scope>
    <source>
        <strain evidence="2 3">Y2</strain>
    </source>
</reference>
<keyword evidence="1" id="KW-0812">Transmembrane</keyword>
<dbReference type="EMBL" id="MDTU01000001">
    <property type="protein sequence ID" value="ODN43466.1"/>
    <property type="molecule type" value="Genomic_DNA"/>
</dbReference>
<evidence type="ECO:0000256" key="1">
    <source>
        <dbReference type="SAM" id="Phobius"/>
    </source>
</evidence>
<organism evidence="2 3">
    <name type="scientific">Piscirickettsia litoralis</name>
    <dbReference type="NCBI Taxonomy" id="1891921"/>
    <lineage>
        <taxon>Bacteria</taxon>
        <taxon>Pseudomonadati</taxon>
        <taxon>Pseudomonadota</taxon>
        <taxon>Gammaproteobacteria</taxon>
        <taxon>Thiotrichales</taxon>
        <taxon>Piscirickettsiaceae</taxon>
        <taxon>Piscirickettsia</taxon>
    </lineage>
</organism>